<dbReference type="EMBL" id="DF952380">
    <property type="protein sequence ID" value="GAN45351.1"/>
    <property type="molecule type" value="Genomic_DNA"/>
</dbReference>
<proteinExistence type="predicted"/>
<keyword evidence="4" id="KW-1185">Reference proteome</keyword>
<feature type="transmembrane region" description="Helical" evidence="1">
    <location>
        <begin position="20"/>
        <end position="51"/>
    </location>
</feature>
<dbReference type="AlphaFoldDB" id="A0A0K8QJA9"/>
<dbReference type="STRING" id="1475481.GCA_000953855_00198"/>
<keyword evidence="1" id="KW-0472">Membrane</keyword>
<reference evidence="2" key="1">
    <citation type="submission" date="2015-03" db="EMBL/GenBank/DDBJ databases">
        <title>Draft genome sequence of Mizugakiibacter sediminis skMP5.</title>
        <authorList>
            <person name="Watanabe T."/>
            <person name="Kojima H."/>
            <person name="Fukui M."/>
        </authorList>
    </citation>
    <scope>NUCLEOTIDE SEQUENCE</scope>
    <source>
        <strain evidence="2">SkMP5</strain>
    </source>
</reference>
<gene>
    <name evidence="2" type="ORF">MBSD_1898</name>
    <name evidence="3" type="ORF">MBSD_n0197</name>
</gene>
<keyword evidence="1" id="KW-1133">Transmembrane helix</keyword>
<keyword evidence="1" id="KW-0812">Transmembrane</keyword>
<dbReference type="RefSeq" id="WP_062534222.1">
    <property type="nucleotide sequence ID" value="NZ_DF970136.1"/>
</dbReference>
<protein>
    <submittedName>
        <fullName evidence="3">Uncharacterized protein</fullName>
    </submittedName>
</protein>
<dbReference type="EMBL" id="DF970136">
    <property type="protein sequence ID" value="GAP64914.1"/>
    <property type="molecule type" value="Genomic_DNA"/>
</dbReference>
<name>A0A0K8QJA9_9GAMM</name>
<evidence type="ECO:0000256" key="1">
    <source>
        <dbReference type="SAM" id="Phobius"/>
    </source>
</evidence>
<evidence type="ECO:0000313" key="3">
    <source>
        <dbReference type="EMBL" id="GAP64914.1"/>
    </source>
</evidence>
<evidence type="ECO:0000313" key="4">
    <source>
        <dbReference type="Proteomes" id="UP000253740"/>
    </source>
</evidence>
<reference evidence="3" key="2">
    <citation type="submission" date="2015-08" db="EMBL/GenBank/DDBJ databases">
        <title>Complete DNA Sequence of Pseudomonas syringae pv. actinidiae, the Causal Agent of Kiwifruit Canker Disease.</title>
        <authorList>
            <person name="Rikkerink E.H.A."/>
            <person name="Fineran P.C."/>
        </authorList>
    </citation>
    <scope>NUCLEOTIDE SEQUENCE</scope>
    <source>
        <strain evidence="3">SkMP5</strain>
    </source>
</reference>
<evidence type="ECO:0000313" key="2">
    <source>
        <dbReference type="EMBL" id="GAN45351.1"/>
    </source>
</evidence>
<dbReference type="Proteomes" id="UP000253740">
    <property type="component" value="Unassembled WGS sequence"/>
</dbReference>
<accession>A0A0K8QJA9</accession>
<dbReference type="HOGENOM" id="CLU_2437567_0_0_6"/>
<sequence length="90" mass="9760">MRFVLPPLRRPRHPLARALLAVLGAVILGALLAFGLLAVLVVLAVGAVAFLARQLTSRPHPAMRPQARAAAHGEVIEGEFVVVRESQRRR</sequence>
<organism evidence="3">
    <name type="scientific">Mizugakiibacter sediminis</name>
    <dbReference type="NCBI Taxonomy" id="1475481"/>
    <lineage>
        <taxon>Bacteria</taxon>
        <taxon>Pseudomonadati</taxon>
        <taxon>Pseudomonadota</taxon>
        <taxon>Gammaproteobacteria</taxon>
        <taxon>Lysobacterales</taxon>
        <taxon>Rhodanobacteraceae</taxon>
        <taxon>Mizugakiibacter</taxon>
    </lineage>
</organism>